<organism evidence="1 2">
    <name type="scientific">Pristionchus mayeri</name>
    <dbReference type="NCBI Taxonomy" id="1317129"/>
    <lineage>
        <taxon>Eukaryota</taxon>
        <taxon>Metazoa</taxon>
        <taxon>Ecdysozoa</taxon>
        <taxon>Nematoda</taxon>
        <taxon>Chromadorea</taxon>
        <taxon>Rhabditida</taxon>
        <taxon>Rhabditina</taxon>
        <taxon>Diplogasteromorpha</taxon>
        <taxon>Diplogasteroidea</taxon>
        <taxon>Neodiplogasteridae</taxon>
        <taxon>Pristionchus</taxon>
    </lineage>
</organism>
<feature type="non-terminal residue" evidence="1">
    <location>
        <position position="1"/>
    </location>
</feature>
<comment type="caution">
    <text evidence="1">The sequence shown here is derived from an EMBL/GenBank/DDBJ whole genome shotgun (WGS) entry which is preliminary data.</text>
</comment>
<protein>
    <submittedName>
        <fullName evidence="1">Uncharacterized protein</fullName>
    </submittedName>
</protein>
<reference evidence="2" key="1">
    <citation type="submission" date="2022-10" db="EMBL/GenBank/DDBJ databases">
        <title>Genome assembly of Pristionchus species.</title>
        <authorList>
            <person name="Yoshida K."/>
            <person name="Sommer R.J."/>
        </authorList>
    </citation>
    <scope>NUCLEOTIDE SEQUENCE [LARGE SCALE GENOMIC DNA]</scope>
    <source>
        <strain evidence="2">RS5460</strain>
    </source>
</reference>
<evidence type="ECO:0000313" key="2">
    <source>
        <dbReference type="Proteomes" id="UP001328107"/>
    </source>
</evidence>
<keyword evidence="2" id="KW-1185">Reference proteome</keyword>
<accession>A0AAN5I2P7</accession>
<dbReference type="EMBL" id="BTRK01000004">
    <property type="protein sequence ID" value="GMR48826.1"/>
    <property type="molecule type" value="Genomic_DNA"/>
</dbReference>
<evidence type="ECO:0000313" key="1">
    <source>
        <dbReference type="EMBL" id="GMR48826.1"/>
    </source>
</evidence>
<proteinExistence type="predicted"/>
<dbReference type="Proteomes" id="UP001328107">
    <property type="component" value="Unassembled WGS sequence"/>
</dbReference>
<name>A0AAN5I2P7_9BILA</name>
<sequence>LRLRQLVHCLLHHSNRPRREQDSQTTLGIRLLHFIVSLHLPRSQMRHSTLLLSFFHHFQHHFRRADLSNHQLLQLQSAEAL</sequence>
<dbReference type="AlphaFoldDB" id="A0AAN5I2P7"/>
<gene>
    <name evidence="1" type="ORF">PMAYCL1PPCAC_19021</name>
</gene>
<feature type="non-terminal residue" evidence="1">
    <location>
        <position position="81"/>
    </location>
</feature>